<organism evidence="1 2">
    <name type="scientific">Cinchona calisaya</name>
    <dbReference type="NCBI Taxonomy" id="153742"/>
    <lineage>
        <taxon>Eukaryota</taxon>
        <taxon>Viridiplantae</taxon>
        <taxon>Streptophyta</taxon>
        <taxon>Embryophyta</taxon>
        <taxon>Tracheophyta</taxon>
        <taxon>Spermatophyta</taxon>
        <taxon>Magnoliopsida</taxon>
        <taxon>eudicotyledons</taxon>
        <taxon>Gunneridae</taxon>
        <taxon>Pentapetalae</taxon>
        <taxon>asterids</taxon>
        <taxon>lamiids</taxon>
        <taxon>Gentianales</taxon>
        <taxon>Rubiaceae</taxon>
        <taxon>Cinchonoideae</taxon>
        <taxon>Cinchoneae</taxon>
        <taxon>Cinchona</taxon>
    </lineage>
</organism>
<proteinExistence type="predicted"/>
<accession>A0ABD2ZUU6</accession>
<comment type="caution">
    <text evidence="1">The sequence shown here is derived from an EMBL/GenBank/DDBJ whole genome shotgun (WGS) entry which is preliminary data.</text>
</comment>
<evidence type="ECO:0000313" key="1">
    <source>
        <dbReference type="EMBL" id="KAL3523191.1"/>
    </source>
</evidence>
<evidence type="ECO:0000313" key="2">
    <source>
        <dbReference type="Proteomes" id="UP001630127"/>
    </source>
</evidence>
<keyword evidence="2" id="KW-1185">Reference proteome</keyword>
<sequence>MGALERLGSEAGANFKLKLVHPFQSSEKAGFGSLIRDKLGQLDQGVHQEFGKLLASVENSKINHIYREGNRSAN</sequence>
<dbReference type="AlphaFoldDB" id="A0ABD2ZUU6"/>
<protein>
    <submittedName>
        <fullName evidence="1">Uncharacterized protein</fullName>
    </submittedName>
</protein>
<name>A0ABD2ZUU6_9GENT</name>
<reference evidence="1 2" key="1">
    <citation type="submission" date="2024-11" db="EMBL/GenBank/DDBJ databases">
        <title>A near-complete genome assembly of Cinchona calisaya.</title>
        <authorList>
            <person name="Lian D.C."/>
            <person name="Zhao X.W."/>
            <person name="Wei L."/>
        </authorList>
    </citation>
    <scope>NUCLEOTIDE SEQUENCE [LARGE SCALE GENOMIC DNA]</scope>
    <source>
        <tissue evidence="1">Nenye</tissue>
    </source>
</reference>
<gene>
    <name evidence="1" type="ORF">ACH5RR_016025</name>
</gene>
<dbReference type="EMBL" id="JBJUIK010000007">
    <property type="protein sequence ID" value="KAL3523191.1"/>
    <property type="molecule type" value="Genomic_DNA"/>
</dbReference>
<dbReference type="Proteomes" id="UP001630127">
    <property type="component" value="Unassembled WGS sequence"/>
</dbReference>